<organism evidence="2 3">
    <name type="scientific">Nepenthes gracilis</name>
    <name type="common">Slender pitcher plant</name>
    <dbReference type="NCBI Taxonomy" id="150966"/>
    <lineage>
        <taxon>Eukaryota</taxon>
        <taxon>Viridiplantae</taxon>
        <taxon>Streptophyta</taxon>
        <taxon>Embryophyta</taxon>
        <taxon>Tracheophyta</taxon>
        <taxon>Spermatophyta</taxon>
        <taxon>Magnoliopsida</taxon>
        <taxon>eudicotyledons</taxon>
        <taxon>Gunneridae</taxon>
        <taxon>Pentapetalae</taxon>
        <taxon>Caryophyllales</taxon>
        <taxon>Nepenthaceae</taxon>
        <taxon>Nepenthes</taxon>
    </lineage>
</organism>
<keyword evidence="1" id="KW-0812">Transmembrane</keyword>
<evidence type="ECO:0000313" key="3">
    <source>
        <dbReference type="Proteomes" id="UP001279734"/>
    </source>
</evidence>
<dbReference type="Proteomes" id="UP001279734">
    <property type="component" value="Unassembled WGS sequence"/>
</dbReference>
<protein>
    <submittedName>
        <fullName evidence="2">Uncharacterized protein</fullName>
    </submittedName>
</protein>
<keyword evidence="1" id="KW-0472">Membrane</keyword>
<evidence type="ECO:0000256" key="1">
    <source>
        <dbReference type="SAM" id="Phobius"/>
    </source>
</evidence>
<dbReference type="EMBL" id="BSYO01000001">
    <property type="protein sequence ID" value="GMG98337.1"/>
    <property type="molecule type" value="Genomic_DNA"/>
</dbReference>
<proteinExistence type="predicted"/>
<sequence length="120" mass="13869">MATSRMRLRSDAYDQFADNRCGIACHRFCPQTNKVFMLRPISINLFHGSFVAGSSMFGRLLFYLSDEIPCLPAPWWGYYHFRLFVMGLLHGFRNTLLTLTTTTRQSTQTIQSPLKFCDCI</sequence>
<accession>A0AAD3RWL7</accession>
<dbReference type="AlphaFoldDB" id="A0AAD3RWL7"/>
<gene>
    <name evidence="2" type="ORF">Nepgr_000177</name>
</gene>
<comment type="caution">
    <text evidence="2">The sequence shown here is derived from an EMBL/GenBank/DDBJ whole genome shotgun (WGS) entry which is preliminary data.</text>
</comment>
<feature type="transmembrane region" description="Helical" evidence="1">
    <location>
        <begin position="76"/>
        <end position="96"/>
    </location>
</feature>
<keyword evidence="3" id="KW-1185">Reference proteome</keyword>
<evidence type="ECO:0000313" key="2">
    <source>
        <dbReference type="EMBL" id="GMG98337.1"/>
    </source>
</evidence>
<feature type="transmembrane region" description="Helical" evidence="1">
    <location>
        <begin position="43"/>
        <end position="64"/>
    </location>
</feature>
<reference evidence="2" key="1">
    <citation type="submission" date="2023-05" db="EMBL/GenBank/DDBJ databases">
        <title>Nepenthes gracilis genome sequencing.</title>
        <authorList>
            <person name="Fukushima K."/>
        </authorList>
    </citation>
    <scope>NUCLEOTIDE SEQUENCE</scope>
    <source>
        <strain evidence="2">SING2019-196</strain>
    </source>
</reference>
<name>A0AAD3RWL7_NEPGR</name>
<keyword evidence="1" id="KW-1133">Transmembrane helix</keyword>